<evidence type="ECO:0000313" key="3">
    <source>
        <dbReference type="Proteomes" id="UP001232445"/>
    </source>
</evidence>
<proteinExistence type="predicted"/>
<dbReference type="EMBL" id="JAUSUQ010000012">
    <property type="protein sequence ID" value="MDQ0340257.1"/>
    <property type="molecule type" value="Genomic_DNA"/>
</dbReference>
<reference evidence="2 3" key="1">
    <citation type="submission" date="2023-07" db="EMBL/GenBank/DDBJ databases">
        <title>Genomic Encyclopedia of Type Strains, Phase IV (KMG-IV): sequencing the most valuable type-strain genomes for metagenomic binning, comparative biology and taxonomic classification.</title>
        <authorList>
            <person name="Goeker M."/>
        </authorList>
    </citation>
    <scope>NUCLEOTIDE SEQUENCE [LARGE SCALE GENOMIC DNA]</scope>
    <source>
        <strain evidence="2 3">DSM 17740</strain>
    </source>
</reference>
<name>A0ABU0CVU5_9BACI</name>
<sequence length="181" mass="21380">MAKAKTKMEPKLLEEVAAIAAEKALEYLEKEKERQQKQKRDRRLRNTKLLLKHYRSFKLHCEDVKAELEELNDPELLEDLDTDEFAIESVKRSKERTLAMVRFIDQMLLVYRIMCEQSGKPEELRRYKTIHMMYISDEKKTAEEIAEGHNIDRRTVYKDINNACKTLSALIFGVDGIRMVE</sequence>
<evidence type="ECO:0000256" key="1">
    <source>
        <dbReference type="SAM" id="Coils"/>
    </source>
</evidence>
<gene>
    <name evidence="2" type="ORF">J2S00_003062</name>
</gene>
<protein>
    <recommendedName>
        <fullName evidence="4">Helix-turn-helix type 11 domain-containing protein</fullName>
    </recommendedName>
</protein>
<organism evidence="2 3">
    <name type="scientific">Caldalkalibacillus uzonensis</name>
    <dbReference type="NCBI Taxonomy" id="353224"/>
    <lineage>
        <taxon>Bacteria</taxon>
        <taxon>Bacillati</taxon>
        <taxon>Bacillota</taxon>
        <taxon>Bacilli</taxon>
        <taxon>Bacillales</taxon>
        <taxon>Bacillaceae</taxon>
        <taxon>Caldalkalibacillus</taxon>
    </lineage>
</organism>
<dbReference type="Proteomes" id="UP001232445">
    <property type="component" value="Unassembled WGS sequence"/>
</dbReference>
<comment type="caution">
    <text evidence="2">The sequence shown here is derived from an EMBL/GenBank/DDBJ whole genome shotgun (WGS) entry which is preliminary data.</text>
</comment>
<evidence type="ECO:0008006" key="4">
    <source>
        <dbReference type="Google" id="ProtNLM"/>
    </source>
</evidence>
<dbReference type="RefSeq" id="WP_307341560.1">
    <property type="nucleotide sequence ID" value="NZ_JAUSUQ010000012.1"/>
</dbReference>
<keyword evidence="1" id="KW-0175">Coiled coil</keyword>
<feature type="coiled-coil region" evidence="1">
    <location>
        <begin position="18"/>
        <end position="45"/>
    </location>
</feature>
<accession>A0ABU0CVU5</accession>
<evidence type="ECO:0000313" key="2">
    <source>
        <dbReference type="EMBL" id="MDQ0340257.1"/>
    </source>
</evidence>
<keyword evidence="3" id="KW-1185">Reference proteome</keyword>